<evidence type="ECO:0000313" key="2">
    <source>
        <dbReference type="Proteomes" id="UP000254060"/>
    </source>
</evidence>
<accession>A0A377HH88</accession>
<sequence>MAESAREKRIQNELRVVARIIETQRVRLERGDVLNIQTTDGFLTVYQDDTSDTPKTVTLIDKFDFRVNLKVADLLKWKIV</sequence>
<dbReference type="RefSeq" id="WP_029336105.1">
    <property type="nucleotide sequence ID" value="NZ_UGGP01000002.1"/>
</dbReference>
<dbReference type="STRING" id="1397694.GCA_000702585_03068"/>
<dbReference type="Proteomes" id="UP000254060">
    <property type="component" value="Unassembled WGS sequence"/>
</dbReference>
<evidence type="ECO:0000313" key="1">
    <source>
        <dbReference type="EMBL" id="STO53228.1"/>
    </source>
</evidence>
<name>A0A377HH88_9BACL</name>
<protein>
    <submittedName>
        <fullName evidence="1">Uncharacterized protein</fullName>
    </submittedName>
</protein>
<gene>
    <name evidence="1" type="ORF">NCTC13163_03209</name>
</gene>
<organism evidence="1 2">
    <name type="scientific">Exiguobacterium aurantiacum</name>
    <dbReference type="NCBI Taxonomy" id="33987"/>
    <lineage>
        <taxon>Bacteria</taxon>
        <taxon>Bacillati</taxon>
        <taxon>Bacillota</taxon>
        <taxon>Bacilli</taxon>
        <taxon>Bacillales</taxon>
        <taxon>Bacillales Family XII. Incertae Sedis</taxon>
        <taxon>Exiguobacterium</taxon>
    </lineage>
</organism>
<dbReference type="AlphaFoldDB" id="A0A377HH88"/>
<reference evidence="1 2" key="1">
    <citation type="submission" date="2018-06" db="EMBL/GenBank/DDBJ databases">
        <authorList>
            <consortium name="Pathogen Informatics"/>
            <person name="Doyle S."/>
        </authorList>
    </citation>
    <scope>NUCLEOTIDE SEQUENCE [LARGE SCALE GENOMIC DNA]</scope>
    <source>
        <strain evidence="1 2">NCTC13163</strain>
    </source>
</reference>
<dbReference type="OrthoDB" id="2353663at2"/>
<proteinExistence type="predicted"/>
<dbReference type="EMBL" id="UGGP01000002">
    <property type="protein sequence ID" value="STO53228.1"/>
    <property type="molecule type" value="Genomic_DNA"/>
</dbReference>